<sequence length="270" mass="30127">MSGSTSQKKISWRTLPSIRIDVGRDTSLGTATFSKAKVDCSLLRSCSKWGTVSKPSPQAVGLFYLKISIYQPPDCRLRYVEAKAEVDPSDSIGVGRGPYISVSHPGQICGQPWREAIQTQYEIRPHGEGAGFGGDLGGVSRSADFERQYRWNFTLQRHPDDRGEYTKLAWKWEAQGRGASVAFERPIHAAMVVGHDNAPFTIQTHITGKFESRRHGWRHLMFAPAEGRVVPLEPDSTIAPEDLTETIGGLQQAMEEENRLQVPVEMLDFR</sequence>
<protein>
    <submittedName>
        <fullName evidence="1">Uncharacterized protein</fullName>
    </submittedName>
</protein>
<dbReference type="RefSeq" id="XP_013344951.1">
    <property type="nucleotide sequence ID" value="XM_013489497.1"/>
</dbReference>
<dbReference type="Proteomes" id="UP000030641">
    <property type="component" value="Unassembled WGS sequence"/>
</dbReference>
<evidence type="ECO:0000313" key="2">
    <source>
        <dbReference type="Proteomes" id="UP000030641"/>
    </source>
</evidence>
<dbReference type="OrthoDB" id="3922785at2759"/>
<evidence type="ECO:0000313" key="1">
    <source>
        <dbReference type="EMBL" id="KEQ96415.1"/>
    </source>
</evidence>
<gene>
    <name evidence="1" type="ORF">AUEXF2481DRAFT_38679</name>
</gene>
<keyword evidence="2" id="KW-1185">Reference proteome</keyword>
<proteinExistence type="predicted"/>
<dbReference type="AlphaFoldDB" id="A0A074YF89"/>
<accession>A0A074YF89</accession>
<dbReference type="InParanoid" id="A0A074YF89"/>
<dbReference type="HOGENOM" id="CLU_1030511_0_0_1"/>
<dbReference type="STRING" id="1043005.A0A074YF89"/>
<dbReference type="GeneID" id="25366175"/>
<dbReference type="EMBL" id="KL584756">
    <property type="protein sequence ID" value="KEQ96415.1"/>
    <property type="molecule type" value="Genomic_DNA"/>
</dbReference>
<reference evidence="1 2" key="1">
    <citation type="journal article" date="2014" name="BMC Genomics">
        <title>Genome sequencing of four Aureobasidium pullulans varieties: biotechnological potential, stress tolerance, and description of new species.</title>
        <authorList>
            <person name="Gostin Ar C."/>
            <person name="Ohm R.A."/>
            <person name="Kogej T."/>
            <person name="Sonjak S."/>
            <person name="Turk M."/>
            <person name="Zajc J."/>
            <person name="Zalar P."/>
            <person name="Grube M."/>
            <person name="Sun H."/>
            <person name="Han J."/>
            <person name="Sharma A."/>
            <person name="Chiniquy J."/>
            <person name="Ngan C.Y."/>
            <person name="Lipzen A."/>
            <person name="Barry K."/>
            <person name="Grigoriev I.V."/>
            <person name="Gunde-Cimerman N."/>
        </authorList>
    </citation>
    <scope>NUCLEOTIDE SEQUENCE [LARGE SCALE GENOMIC DNA]</scope>
    <source>
        <strain evidence="1 2">EXF-2481</strain>
    </source>
</reference>
<name>A0A074YF89_AURSE</name>
<organism evidence="1 2">
    <name type="scientific">Aureobasidium subglaciale (strain EXF-2481)</name>
    <name type="common">Aureobasidium pullulans var. subglaciale</name>
    <dbReference type="NCBI Taxonomy" id="1043005"/>
    <lineage>
        <taxon>Eukaryota</taxon>
        <taxon>Fungi</taxon>
        <taxon>Dikarya</taxon>
        <taxon>Ascomycota</taxon>
        <taxon>Pezizomycotina</taxon>
        <taxon>Dothideomycetes</taxon>
        <taxon>Dothideomycetidae</taxon>
        <taxon>Dothideales</taxon>
        <taxon>Saccotheciaceae</taxon>
        <taxon>Aureobasidium</taxon>
    </lineage>
</organism>
<dbReference type="OMA" id="TIARWIW"/>